<evidence type="ECO:0000256" key="2">
    <source>
        <dbReference type="ARBA" id="ARBA00007282"/>
    </source>
</evidence>
<dbReference type="GO" id="GO:0006629">
    <property type="term" value="P:lipid metabolic process"/>
    <property type="evidence" value="ECO:0007669"/>
    <property type="project" value="InterPro"/>
</dbReference>
<keyword evidence="3" id="KW-0808">Transferase</keyword>
<evidence type="ECO:0000256" key="1">
    <source>
        <dbReference type="ARBA" id="ARBA00004141"/>
    </source>
</evidence>
<evidence type="ECO:0000256" key="4">
    <source>
        <dbReference type="ARBA" id="ARBA00022692"/>
    </source>
</evidence>
<evidence type="ECO:0000256" key="6">
    <source>
        <dbReference type="ARBA" id="ARBA00023136"/>
    </source>
</evidence>
<organism evidence="8">
    <name type="scientific">Epichloe sp. LpTG-4</name>
    <dbReference type="NCBI Taxonomy" id="1648837"/>
    <lineage>
        <taxon>Eukaryota</taxon>
        <taxon>Fungi</taxon>
        <taxon>Dikarya</taxon>
        <taxon>Ascomycota</taxon>
        <taxon>Pezizomycotina</taxon>
        <taxon>Sordariomycetes</taxon>
        <taxon>Hypocreomycetidae</taxon>
        <taxon>Hypocreales</taxon>
        <taxon>Clavicipitaceae</taxon>
        <taxon>Epichloe</taxon>
    </lineage>
</organism>
<evidence type="ECO:0000259" key="7">
    <source>
        <dbReference type="Pfam" id="PF13813"/>
    </source>
</evidence>
<dbReference type="PANTHER" id="PTHR31595:SF67">
    <property type="entry name" value="WAX SYNTHASE DOMAIN-CONTAINING PROTEIN"/>
    <property type="match status" value="1"/>
</dbReference>
<evidence type="ECO:0000256" key="5">
    <source>
        <dbReference type="ARBA" id="ARBA00022989"/>
    </source>
</evidence>
<sequence>MLVIERDIYADYYELDDKEKTPVRYRSLSSWGKWEWCLAHCFSARGIGFSWAIPHLPEAMPSNTTIRDYLRASALNLGWLYLVQDLGRSLLSADLFAHEGVGASDTKGGARFLTVYSLGIGALLNIDMPYRAVCAMGMASGCFWTRPHHNRPAVGRWRDAWTLRRFWGRVWHQTFRKPWQSIGQWIAWEVMRALKGSLVSRYVQVYTSFLLSALMHVAAARMADPHRRSCAGTWIFFLMQANGIVAEDVVQWAGKKTGMRESSSLTRFLGRAWVLCWFAWTAPWFFGDIADVGLIRLETFPLSVTRGLWNRQWKM</sequence>
<dbReference type="EMBL" id="MN508666">
    <property type="protein sequence ID" value="QGV56754.1"/>
    <property type="molecule type" value="Genomic_DNA"/>
</dbReference>
<dbReference type="InterPro" id="IPR044851">
    <property type="entry name" value="Wax_synthase"/>
</dbReference>
<proteinExistence type="inferred from homology"/>
<dbReference type="GO" id="GO:0008374">
    <property type="term" value="F:O-acyltransferase activity"/>
    <property type="evidence" value="ECO:0007669"/>
    <property type="project" value="InterPro"/>
</dbReference>
<feature type="domain" description="Wax synthase" evidence="7">
    <location>
        <begin position="152"/>
        <end position="238"/>
    </location>
</feature>
<protein>
    <submittedName>
        <fullName evidence="8">Jtm02</fullName>
    </submittedName>
</protein>
<dbReference type="Pfam" id="PF13813">
    <property type="entry name" value="MBOAT_2"/>
    <property type="match status" value="1"/>
</dbReference>
<dbReference type="AlphaFoldDB" id="A0A650FZ93"/>
<dbReference type="GO" id="GO:0016020">
    <property type="term" value="C:membrane"/>
    <property type="evidence" value="ECO:0007669"/>
    <property type="project" value="UniProtKB-SubCell"/>
</dbReference>
<evidence type="ECO:0000313" key="8">
    <source>
        <dbReference type="EMBL" id="QGV56754.1"/>
    </source>
</evidence>
<dbReference type="PANTHER" id="PTHR31595">
    <property type="entry name" value="LONG-CHAIN-ALCOHOL O-FATTY-ACYLTRANSFERASE 3-RELATED"/>
    <property type="match status" value="1"/>
</dbReference>
<comment type="subcellular location">
    <subcellularLocation>
        <location evidence="1">Membrane</location>
        <topology evidence="1">Multi-pass membrane protein</topology>
    </subcellularLocation>
</comment>
<gene>
    <name evidence="8" type="primary">jtm02</name>
</gene>
<keyword evidence="6" id="KW-0472">Membrane</keyword>
<name>A0A650FZ93_9HYPO</name>
<evidence type="ECO:0000256" key="3">
    <source>
        <dbReference type="ARBA" id="ARBA00022679"/>
    </source>
</evidence>
<keyword evidence="4" id="KW-0812">Transmembrane</keyword>
<comment type="similarity">
    <text evidence="2">Belongs to the wax synthase family.</text>
</comment>
<accession>A0A650FZ93</accession>
<dbReference type="InterPro" id="IPR032805">
    <property type="entry name" value="Wax_synthase_dom"/>
</dbReference>
<keyword evidence="5" id="KW-1133">Transmembrane helix</keyword>
<reference evidence="8" key="1">
    <citation type="submission" date="2019-09" db="EMBL/GenBank/DDBJ databases">
        <title>Analysis of the indole diterpene gene cluster for biosynthesis of the epoxy-janthitrems in Epichloe endophytes.</title>
        <authorList>
            <person name="Ludlow E.J."/>
            <person name="Vassiliadis S."/>
            <person name="Ekanayake P.N."/>
            <person name="Hettiarachchige I.K."/>
            <person name="Reddy P."/>
            <person name="Sawbridge T.I."/>
            <person name="Rochfort S.J."/>
            <person name="Spangenberg G.C."/>
            <person name="Guthridge K.M."/>
        </authorList>
    </citation>
    <scope>NUCLEOTIDE SEQUENCE</scope>
    <source>
        <strain evidence="8">E1</strain>
    </source>
</reference>